<dbReference type="Proteomes" id="UP001597296">
    <property type="component" value="Unassembled WGS sequence"/>
</dbReference>
<feature type="transmembrane region" description="Helical" evidence="1">
    <location>
        <begin position="271"/>
        <end position="291"/>
    </location>
</feature>
<feature type="transmembrane region" description="Helical" evidence="1">
    <location>
        <begin position="12"/>
        <end position="32"/>
    </location>
</feature>
<dbReference type="RefSeq" id="WP_377315742.1">
    <property type="nucleotide sequence ID" value="NZ_JBHUIY010000013.1"/>
</dbReference>
<dbReference type="EMBL" id="JBHUIY010000013">
    <property type="protein sequence ID" value="MFD2233843.1"/>
    <property type="molecule type" value="Genomic_DNA"/>
</dbReference>
<evidence type="ECO:0000313" key="2">
    <source>
        <dbReference type="EMBL" id="MFD2233843.1"/>
    </source>
</evidence>
<keyword evidence="1" id="KW-0472">Membrane</keyword>
<accession>A0ABW5CCR4</accession>
<proteinExistence type="predicted"/>
<feature type="transmembrane region" description="Helical" evidence="1">
    <location>
        <begin position="123"/>
        <end position="141"/>
    </location>
</feature>
<gene>
    <name evidence="2" type="ORF">ACFSNB_08500</name>
</gene>
<dbReference type="NCBIfam" id="TIGR03082">
    <property type="entry name" value="Gneg_AbrB_dup"/>
    <property type="match status" value="2"/>
</dbReference>
<feature type="transmembrane region" description="Helical" evidence="1">
    <location>
        <begin position="90"/>
        <end position="111"/>
    </location>
</feature>
<feature type="transmembrane region" description="Helical" evidence="1">
    <location>
        <begin position="153"/>
        <end position="170"/>
    </location>
</feature>
<reference evidence="3" key="1">
    <citation type="journal article" date="2019" name="Int. J. Syst. Evol. Microbiol.">
        <title>The Global Catalogue of Microorganisms (GCM) 10K type strain sequencing project: providing services to taxonomists for standard genome sequencing and annotation.</title>
        <authorList>
            <consortium name="The Broad Institute Genomics Platform"/>
            <consortium name="The Broad Institute Genome Sequencing Center for Infectious Disease"/>
            <person name="Wu L."/>
            <person name="Ma J."/>
        </authorList>
    </citation>
    <scope>NUCLEOTIDE SEQUENCE [LARGE SCALE GENOMIC DNA]</scope>
    <source>
        <strain evidence="3">KCTC 15012</strain>
    </source>
</reference>
<feature type="transmembrane region" description="Helical" evidence="1">
    <location>
        <begin position="311"/>
        <end position="339"/>
    </location>
</feature>
<keyword evidence="3" id="KW-1185">Reference proteome</keyword>
<feature type="transmembrane region" description="Helical" evidence="1">
    <location>
        <begin position="39"/>
        <end position="58"/>
    </location>
</feature>
<keyword evidence="1" id="KW-1133">Transmembrane helix</keyword>
<name>A0ABW5CCR4_9PROT</name>
<evidence type="ECO:0000256" key="1">
    <source>
        <dbReference type="SAM" id="Phobius"/>
    </source>
</evidence>
<protein>
    <submittedName>
        <fullName evidence="2">AbrB family transcriptional regulator</fullName>
    </submittedName>
</protein>
<organism evidence="2 3">
    <name type="scientific">Phaeospirillum tilakii</name>
    <dbReference type="NCBI Taxonomy" id="741673"/>
    <lineage>
        <taxon>Bacteria</taxon>
        <taxon>Pseudomonadati</taxon>
        <taxon>Pseudomonadota</taxon>
        <taxon>Alphaproteobacteria</taxon>
        <taxon>Rhodospirillales</taxon>
        <taxon>Rhodospirillaceae</taxon>
        <taxon>Phaeospirillum</taxon>
    </lineage>
</organism>
<dbReference type="PANTHER" id="PTHR38457">
    <property type="entry name" value="REGULATOR ABRB-RELATED"/>
    <property type="match status" value="1"/>
</dbReference>
<sequence>MPSVVFFRAPLWSRWAGLLALSLLLTVLIEALRLPAGRMLGPMLAGILFALAGAGLGVGRWPFLVAQAVVGTMIGAGIDPAIGRDLLAHGPLFAALILGVIAVSAGLGWLLARWRVLPGTVAVWGSSPGAAAAMTLMAGACGADARLVAFMQYWRVVLVVLTATLLGWSAGGTLPPPVAEDWLARPGPAFGLTLALIGAGLLCGRWRGLPAGAMLVPLALAALLRDGFGLRPELPPLLLTLSYALIGWRIGLGFTRATLGHVARALPRVTAAILLQIALCAGLGLLLSGLIGVDPLTALLATSPGGADSIAIIASTLPVDLSFVMALQTLRLIVVILVSPRLARLIAGRFDRPVPPERP</sequence>
<dbReference type="Pfam" id="PF05145">
    <property type="entry name" value="AbrB"/>
    <property type="match status" value="1"/>
</dbReference>
<dbReference type="InterPro" id="IPR007820">
    <property type="entry name" value="AbrB_fam"/>
</dbReference>
<dbReference type="PIRSF" id="PIRSF038991">
    <property type="entry name" value="Protein_AbrB"/>
    <property type="match status" value="1"/>
</dbReference>
<feature type="transmembrane region" description="Helical" evidence="1">
    <location>
        <begin position="182"/>
        <end position="202"/>
    </location>
</feature>
<feature type="transmembrane region" description="Helical" evidence="1">
    <location>
        <begin position="64"/>
        <end position="83"/>
    </location>
</feature>
<evidence type="ECO:0000313" key="3">
    <source>
        <dbReference type="Proteomes" id="UP001597296"/>
    </source>
</evidence>
<keyword evidence="1" id="KW-0812">Transmembrane</keyword>
<dbReference type="InterPro" id="IPR017516">
    <property type="entry name" value="AbrB_dup"/>
</dbReference>
<comment type="caution">
    <text evidence="2">The sequence shown here is derived from an EMBL/GenBank/DDBJ whole genome shotgun (WGS) entry which is preliminary data.</text>
</comment>
<dbReference type="PANTHER" id="PTHR38457:SF1">
    <property type="entry name" value="REGULATOR ABRB-RELATED"/>
    <property type="match status" value="1"/>
</dbReference>